<protein>
    <submittedName>
        <fullName evidence="1">Uncharacterized protein</fullName>
    </submittedName>
</protein>
<name>V9DFP8_9EURO</name>
<evidence type="ECO:0000313" key="2">
    <source>
        <dbReference type="Proteomes" id="UP000030678"/>
    </source>
</evidence>
<dbReference type="OrthoDB" id="5391533at2759"/>
<dbReference type="Proteomes" id="UP000030678">
    <property type="component" value="Unassembled WGS sequence"/>
</dbReference>
<dbReference type="EMBL" id="KB822704">
    <property type="protein sequence ID" value="ETI25153.1"/>
    <property type="molecule type" value="Genomic_DNA"/>
</dbReference>
<dbReference type="RefSeq" id="XP_008727089.1">
    <property type="nucleotide sequence ID" value="XM_008728867.1"/>
</dbReference>
<gene>
    <name evidence="1" type="ORF">G647_04526</name>
</gene>
<accession>V9DFP8</accession>
<dbReference type="Gene3D" id="1.25.40.20">
    <property type="entry name" value="Ankyrin repeat-containing domain"/>
    <property type="match status" value="1"/>
</dbReference>
<dbReference type="GeneID" id="19983019"/>
<dbReference type="VEuPathDB" id="FungiDB:G647_04526"/>
<organism evidence="1 2">
    <name type="scientific">Cladophialophora carrionii CBS 160.54</name>
    <dbReference type="NCBI Taxonomy" id="1279043"/>
    <lineage>
        <taxon>Eukaryota</taxon>
        <taxon>Fungi</taxon>
        <taxon>Dikarya</taxon>
        <taxon>Ascomycota</taxon>
        <taxon>Pezizomycotina</taxon>
        <taxon>Eurotiomycetes</taxon>
        <taxon>Chaetothyriomycetidae</taxon>
        <taxon>Chaetothyriales</taxon>
        <taxon>Herpotrichiellaceae</taxon>
        <taxon>Cladophialophora</taxon>
    </lineage>
</organism>
<evidence type="ECO:0000313" key="1">
    <source>
        <dbReference type="EMBL" id="ETI25153.1"/>
    </source>
</evidence>
<dbReference type="HOGENOM" id="CLU_066664_0_0_1"/>
<dbReference type="AlphaFoldDB" id="V9DFP8"/>
<sequence length="332" mass="36954">MAGSLLLQPMMLSPHQEAMEEACKADQVAELQKLFAEHDVKPGDDPIPYWHATQKGAPATGTLFVAAISRRQQSIVQYLRSAYPKFDFYTPPIIHALTAAPDLEMLKLIHSYSPRIVNFGFDDHVTTLLSKACEGGPQNAPFVDFLLDHGAMADDFGSYTYQFGGELVSAIQHDQPTQIIQKMIPKTSRLWFPIDVAIRRKRVDVLELLLNEEEKRGGHSCDGTYEQALLRNAHATADKNVIALVERFAANFAARGLQSTIASTESRRWWQCGARADSKNHTDAGHSTSAPRTGAGRWWWPLSKVAWGPKSADYTPEGRTTRFGFSSRKIAL</sequence>
<reference evidence="1 2" key="1">
    <citation type="submission" date="2013-03" db="EMBL/GenBank/DDBJ databases">
        <title>The Genome Sequence of Cladophialophora carrionii CBS 160.54.</title>
        <authorList>
            <consortium name="The Broad Institute Genomics Platform"/>
            <person name="Cuomo C."/>
            <person name="de Hoog S."/>
            <person name="Gorbushina A."/>
            <person name="Walker B."/>
            <person name="Young S.K."/>
            <person name="Zeng Q."/>
            <person name="Gargeya S."/>
            <person name="Fitzgerald M."/>
            <person name="Haas B."/>
            <person name="Abouelleil A."/>
            <person name="Allen A.W."/>
            <person name="Alvarado L."/>
            <person name="Arachchi H.M."/>
            <person name="Berlin A.M."/>
            <person name="Chapman S.B."/>
            <person name="Gainer-Dewar J."/>
            <person name="Goldberg J."/>
            <person name="Griggs A."/>
            <person name="Gujja S."/>
            <person name="Hansen M."/>
            <person name="Howarth C."/>
            <person name="Imamovic A."/>
            <person name="Ireland A."/>
            <person name="Larimer J."/>
            <person name="McCowan C."/>
            <person name="Murphy C."/>
            <person name="Pearson M."/>
            <person name="Poon T.W."/>
            <person name="Priest M."/>
            <person name="Roberts A."/>
            <person name="Saif S."/>
            <person name="Shea T."/>
            <person name="Sisk P."/>
            <person name="Sykes S."/>
            <person name="Wortman J."/>
            <person name="Nusbaum C."/>
            <person name="Birren B."/>
        </authorList>
    </citation>
    <scope>NUCLEOTIDE SEQUENCE [LARGE SCALE GENOMIC DNA]</scope>
    <source>
        <strain evidence="1 2">CBS 160.54</strain>
    </source>
</reference>
<dbReference type="InterPro" id="IPR036770">
    <property type="entry name" value="Ankyrin_rpt-contain_sf"/>
</dbReference>
<proteinExistence type="predicted"/>
<dbReference type="SUPFAM" id="SSF48403">
    <property type="entry name" value="Ankyrin repeat"/>
    <property type="match status" value="1"/>
</dbReference>